<feature type="domain" description="Autotransporter" evidence="2">
    <location>
        <begin position="737"/>
        <end position="1024"/>
    </location>
</feature>
<feature type="region of interest" description="Disordered" evidence="1">
    <location>
        <begin position="661"/>
        <end position="699"/>
    </location>
</feature>
<evidence type="ECO:0000259" key="2">
    <source>
        <dbReference type="PROSITE" id="PS51208"/>
    </source>
</evidence>
<dbReference type="InterPro" id="IPR036709">
    <property type="entry name" value="Autotransporte_beta_dom_sf"/>
</dbReference>
<dbReference type="InterPro" id="IPR043990">
    <property type="entry name" value="AC_1"/>
</dbReference>
<dbReference type="Gene3D" id="2.40.128.130">
    <property type="entry name" value="Autotransporter beta-domain"/>
    <property type="match status" value="1"/>
</dbReference>
<dbReference type="InterPro" id="IPR011050">
    <property type="entry name" value="Pectin_lyase_fold/virulence"/>
</dbReference>
<name>A0ABD7L4X3_9BURK</name>
<dbReference type="Gene3D" id="2.160.20.20">
    <property type="match status" value="1"/>
</dbReference>
<dbReference type="AlphaFoldDB" id="A0ABD7L4X3"/>
<dbReference type="SUPFAM" id="SSF51126">
    <property type="entry name" value="Pectin lyase-like"/>
    <property type="match status" value="1"/>
</dbReference>
<sequence>MTAFLSPLPKASAVRRRAGSGGNAAAGMPDMPPVPLSICSALIVAIMAPLSAGAQVVNNPQYAIGEHVEIAAGDYATVNYDPVLNVSKGGLMTAAGPVRVFSKGIGAIGLSVYGAGSRIELQDSQVHTTGNSAYGLYLFNGSGSLKGASALLDNTTLNTLDDNAAGVRMYGAGNRLDMVGGSVDTLGREAYGIYVGPGPGASIAVADTRIRTVGAFAPAIAIGSDGNHAKLERLDVTTEGQESAALSQIGENTMSVTDSTLRTNGVLAPAVDLREGAMTMARTDVITTGESSHGLYASRELALDAQTAQLDVADSRVTTHGLGAAGAIARDGAELTLTGTAIETHGDRAIGALSVRDDSIASLVDSTVVTHGERARGVQASYGGLVDLVDTTARTEGERAAGAGVFGGELHLGGGSIVSAQGSAIEATTGLVRASRGAHIEGGNGTLLAVAAKAGEPVHFLLDNATARGNIVNVPADDGSPTPAVTNLALSRGAAWEGATQAVRALSMQGGSQWAVTGDSAVQGVRLDRSTIAFAAPAGGAHKTLVIHGDYAAKDGKVVLNTVYGDDLAPSDKLVIDGGRASGNTALVVKRTSGDGATTKVGIPLVETRNGGTTDAAAFALDAASDGYRKDFGTVSAGGYDYMLTRGGASGRADDWYLVSAAKPAPPEPPAPPQPPEPPQPVDPETLPPKPEVVPPPVRAVAPEPDAYLANADAAILMPIHTLHERSDQTLRAETDENVRDGAVWLRAQGQSTSLGGGNGSGGRSVSGNGRLLHVGADMFRLEDGRGGSFRIGAMGLYASATSWSTRTLWNPVAQRYMPATARGSIDGYNAGLYATWYGNRDILTGPHVDTWLMFGAYSNRVGGSLPGDSYRSRTLTASVEGGYSLGVYDDGRSRFFVEPAAQVVYANYQAKGHDSPGGYIGVQRSNDVLARIGVRVHGVTPISASQALRPFIEANWWHGPGSHELSVDGNAFELRMPRDRAEFKLGATGQLTRNLSVSASVGVDSNFSNYATVKGQLAAKYRWR</sequence>
<accession>A0ABD7L4X3</accession>
<dbReference type="Proteomes" id="UP000196218">
    <property type="component" value="Unassembled WGS sequence"/>
</dbReference>
<dbReference type="InterPro" id="IPR006315">
    <property type="entry name" value="OM_autotransptr_brl_dom"/>
</dbReference>
<dbReference type="InterPro" id="IPR005546">
    <property type="entry name" value="Autotransporte_beta"/>
</dbReference>
<dbReference type="Pfam" id="PF03797">
    <property type="entry name" value="Autotransporter"/>
    <property type="match status" value="1"/>
</dbReference>
<protein>
    <submittedName>
        <fullName evidence="3">Outer membrane autotransporter</fullName>
    </submittedName>
</protein>
<feature type="compositionally biased region" description="Pro residues" evidence="1">
    <location>
        <begin position="664"/>
        <end position="698"/>
    </location>
</feature>
<evidence type="ECO:0000313" key="4">
    <source>
        <dbReference type="Proteomes" id="UP000196218"/>
    </source>
</evidence>
<evidence type="ECO:0000313" key="3">
    <source>
        <dbReference type="EMBL" id="SAJ93656.1"/>
    </source>
</evidence>
<dbReference type="SMART" id="SM00869">
    <property type="entry name" value="Autotransporter"/>
    <property type="match status" value="1"/>
</dbReference>
<comment type="caution">
    <text evidence="3">The sequence shown here is derived from an EMBL/GenBank/DDBJ whole genome shotgun (WGS) entry which is preliminary data.</text>
</comment>
<dbReference type="PROSITE" id="PS51208">
    <property type="entry name" value="AUTOTRANSPORTER"/>
    <property type="match status" value="1"/>
</dbReference>
<dbReference type="EMBL" id="FKJW01000002">
    <property type="protein sequence ID" value="SAJ93656.1"/>
    <property type="molecule type" value="Genomic_DNA"/>
</dbReference>
<organism evidence="3 4">
    <name type="scientific">Burkholderia multivorans</name>
    <dbReference type="NCBI Taxonomy" id="87883"/>
    <lineage>
        <taxon>Bacteria</taxon>
        <taxon>Pseudomonadati</taxon>
        <taxon>Pseudomonadota</taxon>
        <taxon>Betaproteobacteria</taxon>
        <taxon>Burkholderiales</taxon>
        <taxon>Burkholderiaceae</taxon>
        <taxon>Burkholderia</taxon>
        <taxon>Burkholderia cepacia complex</taxon>
    </lineage>
</organism>
<dbReference type="SUPFAM" id="SSF103515">
    <property type="entry name" value="Autotransporter"/>
    <property type="match status" value="1"/>
</dbReference>
<dbReference type="Pfam" id="PF18883">
    <property type="entry name" value="AC_1"/>
    <property type="match status" value="1"/>
</dbReference>
<dbReference type="NCBIfam" id="TIGR01414">
    <property type="entry name" value="autotrans_barl"/>
    <property type="match status" value="1"/>
</dbReference>
<dbReference type="InterPro" id="IPR012332">
    <property type="entry name" value="Autotransporter_pectin_lyase_C"/>
</dbReference>
<evidence type="ECO:0000256" key="1">
    <source>
        <dbReference type="SAM" id="MobiDB-lite"/>
    </source>
</evidence>
<gene>
    <name evidence="3" type="ORF">UA18_00529</name>
</gene>
<dbReference type="CDD" id="cd01344">
    <property type="entry name" value="PL2_Passenger_AT"/>
    <property type="match status" value="1"/>
</dbReference>
<proteinExistence type="predicted"/>
<reference evidence="3 4" key="1">
    <citation type="submission" date="2016-04" db="EMBL/GenBank/DDBJ databases">
        <authorList>
            <person name="Peeters C."/>
        </authorList>
    </citation>
    <scope>NUCLEOTIDE SEQUENCE [LARGE SCALE GENOMIC DNA]</scope>
    <source>
        <strain evidence="3">LMG 29311</strain>
    </source>
</reference>